<dbReference type="Proteomes" id="UP001497535">
    <property type="component" value="Unassembled WGS sequence"/>
</dbReference>
<reference evidence="1" key="1">
    <citation type="submission" date="2023-11" db="EMBL/GenBank/DDBJ databases">
        <authorList>
            <person name="Poullet M."/>
        </authorList>
    </citation>
    <scope>NUCLEOTIDE SEQUENCE</scope>
    <source>
        <strain evidence="1">E1834</strain>
    </source>
</reference>
<name>A0ACB1AVQ7_MELEN</name>
<gene>
    <name evidence="1" type="ORF">MENTE1834_LOCUS43832</name>
</gene>
<dbReference type="EMBL" id="CAVMJV010000127">
    <property type="protein sequence ID" value="CAK5107970.1"/>
    <property type="molecule type" value="Genomic_DNA"/>
</dbReference>
<comment type="caution">
    <text evidence="1">The sequence shown here is derived from an EMBL/GenBank/DDBJ whole genome shotgun (WGS) entry which is preliminary data.</text>
</comment>
<evidence type="ECO:0000313" key="2">
    <source>
        <dbReference type="Proteomes" id="UP001497535"/>
    </source>
</evidence>
<sequence>MAGEGNEIHMSGGGYSGSGFRYDEIEVESEMNKRKLTKLIYGIESGMDDGSENIDDQ</sequence>
<evidence type="ECO:0000313" key="1">
    <source>
        <dbReference type="EMBL" id="CAK5107970.1"/>
    </source>
</evidence>
<proteinExistence type="predicted"/>
<accession>A0ACB1AVQ7</accession>
<organism evidence="1 2">
    <name type="scientific">Meloidogyne enterolobii</name>
    <name type="common">Root-knot nematode worm</name>
    <name type="synonym">Meloidogyne mayaguensis</name>
    <dbReference type="NCBI Taxonomy" id="390850"/>
    <lineage>
        <taxon>Eukaryota</taxon>
        <taxon>Metazoa</taxon>
        <taxon>Ecdysozoa</taxon>
        <taxon>Nematoda</taxon>
        <taxon>Chromadorea</taxon>
        <taxon>Rhabditida</taxon>
        <taxon>Tylenchina</taxon>
        <taxon>Tylenchomorpha</taxon>
        <taxon>Tylenchoidea</taxon>
        <taxon>Meloidogynidae</taxon>
        <taxon>Meloidogyninae</taxon>
        <taxon>Meloidogyne</taxon>
    </lineage>
</organism>
<keyword evidence="2" id="KW-1185">Reference proteome</keyword>
<protein>
    <submittedName>
        <fullName evidence="1">Uncharacterized protein</fullName>
    </submittedName>
</protein>